<evidence type="ECO:0000256" key="2">
    <source>
        <dbReference type="SAM" id="Phobius"/>
    </source>
</evidence>
<feature type="transmembrane region" description="Helical" evidence="2">
    <location>
        <begin position="155"/>
        <end position="174"/>
    </location>
</feature>
<keyword evidence="2" id="KW-0812">Transmembrane</keyword>
<feature type="transmembrane region" description="Helical" evidence="2">
    <location>
        <begin position="213"/>
        <end position="238"/>
    </location>
</feature>
<dbReference type="Proteomes" id="UP001309876">
    <property type="component" value="Unassembled WGS sequence"/>
</dbReference>
<organism evidence="3 4">
    <name type="scientific">Lithohypha guttulata</name>
    <dbReference type="NCBI Taxonomy" id="1690604"/>
    <lineage>
        <taxon>Eukaryota</taxon>
        <taxon>Fungi</taxon>
        <taxon>Dikarya</taxon>
        <taxon>Ascomycota</taxon>
        <taxon>Pezizomycotina</taxon>
        <taxon>Eurotiomycetes</taxon>
        <taxon>Chaetothyriomycetidae</taxon>
        <taxon>Chaetothyriales</taxon>
        <taxon>Trichomeriaceae</taxon>
        <taxon>Lithohypha</taxon>
    </lineage>
</organism>
<feature type="transmembrane region" description="Helical" evidence="2">
    <location>
        <begin position="115"/>
        <end position="134"/>
    </location>
</feature>
<proteinExistence type="predicted"/>
<dbReference type="AlphaFoldDB" id="A0AAN7Y9V5"/>
<accession>A0AAN7Y9V5</accession>
<protein>
    <submittedName>
        <fullName evidence="3">Uncharacterized protein</fullName>
    </submittedName>
</protein>
<feature type="region of interest" description="Disordered" evidence="1">
    <location>
        <begin position="458"/>
        <end position="497"/>
    </location>
</feature>
<comment type="caution">
    <text evidence="3">The sequence shown here is derived from an EMBL/GenBank/DDBJ whole genome shotgun (WGS) entry which is preliminary data.</text>
</comment>
<feature type="compositionally biased region" description="Acidic residues" evidence="1">
    <location>
        <begin position="477"/>
        <end position="487"/>
    </location>
</feature>
<gene>
    <name evidence="3" type="ORF">LTR05_000744</name>
</gene>
<name>A0AAN7Y9V5_9EURO</name>
<evidence type="ECO:0000313" key="4">
    <source>
        <dbReference type="Proteomes" id="UP001309876"/>
    </source>
</evidence>
<evidence type="ECO:0000256" key="1">
    <source>
        <dbReference type="SAM" id="MobiDB-lite"/>
    </source>
</evidence>
<keyword evidence="2" id="KW-1133">Transmembrane helix</keyword>
<keyword evidence="4" id="KW-1185">Reference proteome</keyword>
<feature type="transmembrane region" description="Helical" evidence="2">
    <location>
        <begin position="276"/>
        <end position="295"/>
    </location>
</feature>
<keyword evidence="2" id="KW-0472">Membrane</keyword>
<evidence type="ECO:0000313" key="3">
    <source>
        <dbReference type="EMBL" id="KAK5090570.1"/>
    </source>
</evidence>
<sequence length="510" mass="56682">MATRMGTNDGPLIFVLAAIFCLIMLQMLLGSSRDDFGLQPRKANQDCTTELARDLYGLGVRLGIYLQWFSGWVSNTFIVDEINGGLDANAIFLTAILTAMIRSTRTDDITFMDGLIMLLLCAGTTWGVLSLWGYRTCVYRKEGLNGIRKFGGFGTHLRLLLGAGVSWYAIWYWSVGTEGLPKGLDQFGTVDDSCRKDMVTMFELPLKGIASNAALGVSSVSGAYSIAIVLATPIAAVTRVGKIVHFLRGGQYASTTRLRYATGATKEQMIVMSKMLCVFNLWWIIFAMVVIEFTLDENRATGVLITNARTADTRILEPSQLLPMLIGTFSFIRILFIAFEHWRSPDGDITPSLGRNASNRNAKAKRDSMQGLNILKLFSSSNAKSQECAHADESHDSQQTWDGEHNDAYYNLHSRLNTSRRILITVLPWFSLLWFWPWSEDIVGPVPQGEDTIALRPKPRNESISLQTPHRTRFADSEDEIDEDDTEAGYHQDSHVPLSDSCASNVTGIV</sequence>
<dbReference type="EMBL" id="JAVRRJ010000001">
    <property type="protein sequence ID" value="KAK5090570.1"/>
    <property type="molecule type" value="Genomic_DNA"/>
</dbReference>
<feature type="transmembrane region" description="Helical" evidence="2">
    <location>
        <begin position="12"/>
        <end position="29"/>
    </location>
</feature>
<reference evidence="3 4" key="1">
    <citation type="submission" date="2023-08" db="EMBL/GenBank/DDBJ databases">
        <title>Black Yeasts Isolated from many extreme environments.</title>
        <authorList>
            <person name="Coleine C."/>
            <person name="Stajich J.E."/>
            <person name="Selbmann L."/>
        </authorList>
    </citation>
    <scope>NUCLEOTIDE SEQUENCE [LARGE SCALE GENOMIC DNA]</scope>
    <source>
        <strain evidence="3 4">CCFEE 5910</strain>
    </source>
</reference>